<dbReference type="EMBL" id="LSSL01004160">
    <property type="protein sequence ID" value="OLY79707.1"/>
    <property type="molecule type" value="Genomic_DNA"/>
</dbReference>
<comment type="caution">
    <text evidence="1">The sequence shown here is derived from an EMBL/GenBank/DDBJ whole genome shotgun (WGS) entry which is preliminary data.</text>
</comment>
<sequence>MPETIEHLFLVCEKWDNVRINTIEKFFAQNNNFNESVSVSSPDPAQLEQVGKLLGGESKKSFCQLRADAANQIIELGTAKFLDGIRVARLLILESIGRSPAPLNQCPV</sequence>
<keyword evidence="2" id="KW-1185">Reference proteome</keyword>
<feature type="non-terminal residue" evidence="1">
    <location>
        <position position="108"/>
    </location>
</feature>
<dbReference type="AlphaFoldDB" id="A0A1R0GS28"/>
<evidence type="ECO:0000313" key="1">
    <source>
        <dbReference type="EMBL" id="OLY79707.1"/>
    </source>
</evidence>
<proteinExistence type="predicted"/>
<dbReference type="OrthoDB" id="5585372at2759"/>
<reference evidence="1 2" key="1">
    <citation type="journal article" date="2016" name="Mol. Biol. Evol.">
        <title>Genome-Wide Survey of Gut Fungi (Harpellales) Reveals the First Horizontally Transferred Ubiquitin Gene from a Mosquito Host.</title>
        <authorList>
            <person name="Wang Y."/>
            <person name="White M.M."/>
            <person name="Kvist S."/>
            <person name="Moncalvo J.M."/>
        </authorList>
    </citation>
    <scope>NUCLEOTIDE SEQUENCE [LARGE SCALE GENOMIC DNA]</scope>
    <source>
        <strain evidence="1 2">ALG-7-W6</strain>
    </source>
</reference>
<protein>
    <submittedName>
        <fullName evidence="1">Uncharacterized protein</fullName>
    </submittedName>
</protein>
<organism evidence="1 2">
    <name type="scientific">Smittium mucronatum</name>
    <dbReference type="NCBI Taxonomy" id="133383"/>
    <lineage>
        <taxon>Eukaryota</taxon>
        <taxon>Fungi</taxon>
        <taxon>Fungi incertae sedis</taxon>
        <taxon>Zoopagomycota</taxon>
        <taxon>Kickxellomycotina</taxon>
        <taxon>Harpellomycetes</taxon>
        <taxon>Harpellales</taxon>
        <taxon>Legeriomycetaceae</taxon>
        <taxon>Smittium</taxon>
    </lineage>
</organism>
<dbReference type="Proteomes" id="UP000187455">
    <property type="component" value="Unassembled WGS sequence"/>
</dbReference>
<name>A0A1R0GS28_9FUNG</name>
<gene>
    <name evidence="1" type="ORF">AYI68_g6214</name>
</gene>
<accession>A0A1R0GS28</accession>
<evidence type="ECO:0000313" key="2">
    <source>
        <dbReference type="Proteomes" id="UP000187455"/>
    </source>
</evidence>